<dbReference type="AlphaFoldDB" id="A0A644ZVQ8"/>
<organism evidence="1">
    <name type="scientific">bioreactor metagenome</name>
    <dbReference type="NCBI Taxonomy" id="1076179"/>
    <lineage>
        <taxon>unclassified sequences</taxon>
        <taxon>metagenomes</taxon>
        <taxon>ecological metagenomes</taxon>
    </lineage>
</organism>
<protein>
    <submittedName>
        <fullName evidence="1">Uncharacterized protein</fullName>
    </submittedName>
</protein>
<sequence>MRKLKTIAIYIFVLFFTLGAYGSTMKPTADKVFLKAFLTELYSFNNDKLQNLNFYNFMYPWDKFTVKLRDYMAEKTFQDFSDKKLYYDYVTTSYYNGFHSSVYYIKIKPGTKNISATTYTYEATVELFYRHKSTREVYTVNGEVNLSNINGNYKITKITKLVFPTAGFSNVISKLV</sequence>
<proteinExistence type="predicted"/>
<dbReference type="EMBL" id="VSSQ01010711">
    <property type="protein sequence ID" value="MPM45015.1"/>
    <property type="molecule type" value="Genomic_DNA"/>
</dbReference>
<reference evidence="1" key="1">
    <citation type="submission" date="2019-08" db="EMBL/GenBank/DDBJ databases">
        <authorList>
            <person name="Kucharzyk K."/>
            <person name="Murdoch R.W."/>
            <person name="Higgins S."/>
            <person name="Loffler F."/>
        </authorList>
    </citation>
    <scope>NUCLEOTIDE SEQUENCE</scope>
</reference>
<gene>
    <name evidence="1" type="ORF">SDC9_91700</name>
</gene>
<evidence type="ECO:0000313" key="1">
    <source>
        <dbReference type="EMBL" id="MPM45015.1"/>
    </source>
</evidence>
<comment type="caution">
    <text evidence="1">The sequence shown here is derived from an EMBL/GenBank/DDBJ whole genome shotgun (WGS) entry which is preliminary data.</text>
</comment>
<accession>A0A644ZVQ8</accession>
<name>A0A644ZVQ8_9ZZZZ</name>